<evidence type="ECO:0000313" key="3">
    <source>
        <dbReference type="EMBL" id="GIJ51303.1"/>
    </source>
</evidence>
<organism evidence="3 4">
    <name type="scientific">Virgisporangium aliadipatigenens</name>
    <dbReference type="NCBI Taxonomy" id="741659"/>
    <lineage>
        <taxon>Bacteria</taxon>
        <taxon>Bacillati</taxon>
        <taxon>Actinomycetota</taxon>
        <taxon>Actinomycetes</taxon>
        <taxon>Micromonosporales</taxon>
        <taxon>Micromonosporaceae</taxon>
        <taxon>Virgisporangium</taxon>
    </lineage>
</organism>
<feature type="region of interest" description="Disordered" evidence="1">
    <location>
        <begin position="26"/>
        <end position="46"/>
    </location>
</feature>
<reference evidence="3" key="1">
    <citation type="submission" date="2021-01" db="EMBL/GenBank/DDBJ databases">
        <title>Whole genome shotgun sequence of Virgisporangium aliadipatigenens NBRC 105644.</title>
        <authorList>
            <person name="Komaki H."/>
            <person name="Tamura T."/>
        </authorList>
    </citation>
    <scope>NUCLEOTIDE SEQUENCE</scope>
    <source>
        <strain evidence="3">NBRC 105644</strain>
    </source>
</reference>
<accession>A0A8J3YVJ0</accession>
<evidence type="ECO:0000256" key="2">
    <source>
        <dbReference type="SAM" id="SignalP"/>
    </source>
</evidence>
<keyword evidence="4" id="KW-1185">Reference proteome</keyword>
<keyword evidence="2" id="KW-0732">Signal</keyword>
<feature type="chain" id="PRO_5035237791" evidence="2">
    <location>
        <begin position="25"/>
        <end position="46"/>
    </location>
</feature>
<proteinExistence type="predicted"/>
<dbReference type="AlphaFoldDB" id="A0A8J3YVJ0"/>
<gene>
    <name evidence="3" type="ORF">Val02_81890</name>
</gene>
<evidence type="ECO:0000256" key="1">
    <source>
        <dbReference type="SAM" id="MobiDB-lite"/>
    </source>
</evidence>
<comment type="caution">
    <text evidence="3">The sequence shown here is derived from an EMBL/GenBank/DDBJ whole genome shotgun (WGS) entry which is preliminary data.</text>
</comment>
<sequence length="46" mass="4652">MILRFVALLLALALAAVSIGAVFAHGTADPNVTPRPTPGPTVRSAP</sequence>
<name>A0A8J3YVJ0_9ACTN</name>
<dbReference type="EMBL" id="BOPF01000046">
    <property type="protein sequence ID" value="GIJ51303.1"/>
    <property type="molecule type" value="Genomic_DNA"/>
</dbReference>
<protein>
    <submittedName>
        <fullName evidence="3">Uncharacterized protein</fullName>
    </submittedName>
</protein>
<evidence type="ECO:0000313" key="4">
    <source>
        <dbReference type="Proteomes" id="UP000619260"/>
    </source>
</evidence>
<dbReference type="RefSeq" id="WP_203904712.1">
    <property type="nucleotide sequence ID" value="NZ_BOPF01000046.1"/>
</dbReference>
<feature type="signal peptide" evidence="2">
    <location>
        <begin position="1"/>
        <end position="24"/>
    </location>
</feature>
<dbReference type="Proteomes" id="UP000619260">
    <property type="component" value="Unassembled WGS sequence"/>
</dbReference>